<proteinExistence type="predicted"/>
<protein>
    <submittedName>
        <fullName evidence="1">Uncharacterized protein</fullName>
    </submittedName>
</protein>
<name>A0A392TFP9_9FABA</name>
<accession>A0A392TFP9</accession>
<sequence>FKMGSAGGFSRKLTEEALNEVQRGTWLSVCLGIFAMKFTGGTKECLIEVRWGTLG</sequence>
<reference evidence="1 2" key="1">
    <citation type="journal article" date="2018" name="Front. Plant Sci.">
        <title>Red Clover (Trifolium pratense) and Zigzag Clover (T. medium) - A Picture of Genomic Similarities and Differences.</title>
        <authorList>
            <person name="Dluhosova J."/>
            <person name="Istvanek J."/>
            <person name="Nedelnik J."/>
            <person name="Repkova J."/>
        </authorList>
    </citation>
    <scope>NUCLEOTIDE SEQUENCE [LARGE SCALE GENOMIC DNA]</scope>
    <source>
        <strain evidence="2">cv. 10/8</strain>
        <tissue evidence="1">Leaf</tissue>
    </source>
</reference>
<dbReference type="Proteomes" id="UP000265520">
    <property type="component" value="Unassembled WGS sequence"/>
</dbReference>
<evidence type="ECO:0000313" key="2">
    <source>
        <dbReference type="Proteomes" id="UP000265520"/>
    </source>
</evidence>
<comment type="caution">
    <text evidence="1">The sequence shown here is derived from an EMBL/GenBank/DDBJ whole genome shotgun (WGS) entry which is preliminary data.</text>
</comment>
<keyword evidence="2" id="KW-1185">Reference proteome</keyword>
<dbReference type="EMBL" id="LXQA010569377">
    <property type="protein sequence ID" value="MCI59752.1"/>
    <property type="molecule type" value="Genomic_DNA"/>
</dbReference>
<evidence type="ECO:0000313" key="1">
    <source>
        <dbReference type="EMBL" id="MCI59752.1"/>
    </source>
</evidence>
<organism evidence="1 2">
    <name type="scientific">Trifolium medium</name>
    <dbReference type="NCBI Taxonomy" id="97028"/>
    <lineage>
        <taxon>Eukaryota</taxon>
        <taxon>Viridiplantae</taxon>
        <taxon>Streptophyta</taxon>
        <taxon>Embryophyta</taxon>
        <taxon>Tracheophyta</taxon>
        <taxon>Spermatophyta</taxon>
        <taxon>Magnoliopsida</taxon>
        <taxon>eudicotyledons</taxon>
        <taxon>Gunneridae</taxon>
        <taxon>Pentapetalae</taxon>
        <taxon>rosids</taxon>
        <taxon>fabids</taxon>
        <taxon>Fabales</taxon>
        <taxon>Fabaceae</taxon>
        <taxon>Papilionoideae</taxon>
        <taxon>50 kb inversion clade</taxon>
        <taxon>NPAAA clade</taxon>
        <taxon>Hologalegina</taxon>
        <taxon>IRL clade</taxon>
        <taxon>Trifolieae</taxon>
        <taxon>Trifolium</taxon>
    </lineage>
</organism>
<feature type="non-terminal residue" evidence="1">
    <location>
        <position position="1"/>
    </location>
</feature>
<dbReference type="AlphaFoldDB" id="A0A392TFP9"/>